<name>A0A8T0FSH3_ARGBR</name>
<evidence type="ECO:0000256" key="7">
    <source>
        <dbReference type="ARBA" id="ARBA00023136"/>
    </source>
</evidence>
<accession>A0A8T0FSH3</accession>
<keyword evidence="10" id="KW-1185">Reference proteome</keyword>
<evidence type="ECO:0000256" key="8">
    <source>
        <dbReference type="RuleBase" id="RU366017"/>
    </source>
</evidence>
<dbReference type="EMBL" id="JABXBU010000002">
    <property type="protein sequence ID" value="KAF8794114.1"/>
    <property type="molecule type" value="Genomic_DNA"/>
</dbReference>
<dbReference type="PANTHER" id="PTHR21461">
    <property type="entry name" value="GLYCOSYLTRANSFERASE FAMILY 92 PROTEIN"/>
    <property type="match status" value="1"/>
</dbReference>
<dbReference type="Pfam" id="PF01697">
    <property type="entry name" value="Glyco_transf_92"/>
    <property type="match status" value="1"/>
</dbReference>
<evidence type="ECO:0000256" key="1">
    <source>
        <dbReference type="ARBA" id="ARBA00004167"/>
    </source>
</evidence>
<evidence type="ECO:0000256" key="3">
    <source>
        <dbReference type="ARBA" id="ARBA00022676"/>
    </source>
</evidence>
<dbReference type="Proteomes" id="UP000807504">
    <property type="component" value="Unassembled WGS sequence"/>
</dbReference>
<dbReference type="InterPro" id="IPR008166">
    <property type="entry name" value="Glyco_transf_92"/>
</dbReference>
<keyword evidence="5 8" id="KW-0812">Transmembrane</keyword>
<evidence type="ECO:0000256" key="5">
    <source>
        <dbReference type="ARBA" id="ARBA00022692"/>
    </source>
</evidence>
<dbReference type="AlphaFoldDB" id="A0A8T0FSH3"/>
<proteinExistence type="inferred from homology"/>
<dbReference type="GO" id="GO:0005737">
    <property type="term" value="C:cytoplasm"/>
    <property type="evidence" value="ECO:0007669"/>
    <property type="project" value="TreeGrafter"/>
</dbReference>
<organism evidence="9 10">
    <name type="scientific">Argiope bruennichi</name>
    <name type="common">Wasp spider</name>
    <name type="synonym">Aranea bruennichi</name>
    <dbReference type="NCBI Taxonomy" id="94029"/>
    <lineage>
        <taxon>Eukaryota</taxon>
        <taxon>Metazoa</taxon>
        <taxon>Ecdysozoa</taxon>
        <taxon>Arthropoda</taxon>
        <taxon>Chelicerata</taxon>
        <taxon>Arachnida</taxon>
        <taxon>Araneae</taxon>
        <taxon>Araneomorphae</taxon>
        <taxon>Entelegynae</taxon>
        <taxon>Araneoidea</taxon>
        <taxon>Araneidae</taxon>
        <taxon>Argiope</taxon>
    </lineage>
</organism>
<dbReference type="EC" id="2.4.1.-" evidence="8"/>
<comment type="caution">
    <text evidence="9">The sequence shown here is derived from an EMBL/GenBank/DDBJ whole genome shotgun (WGS) entry which is preliminary data.</text>
</comment>
<keyword evidence="3 8" id="KW-0328">Glycosyltransferase</keyword>
<protein>
    <recommendedName>
        <fullName evidence="8">Glycosyltransferase family 92 protein</fullName>
        <ecNumber evidence="8">2.4.1.-</ecNumber>
    </recommendedName>
</protein>
<evidence type="ECO:0000313" key="10">
    <source>
        <dbReference type="Proteomes" id="UP000807504"/>
    </source>
</evidence>
<dbReference type="OMA" id="EYKYIWF"/>
<keyword evidence="6 8" id="KW-1133">Transmembrane helix</keyword>
<comment type="similarity">
    <text evidence="2 8">Belongs to the glycosyltransferase 92 family.</text>
</comment>
<comment type="subcellular location">
    <subcellularLocation>
        <location evidence="1">Membrane</location>
        <topology evidence="1">Single-pass membrane protein</topology>
    </subcellularLocation>
</comment>
<reference evidence="9" key="1">
    <citation type="journal article" date="2020" name="bioRxiv">
        <title>Chromosome-level reference genome of the European wasp spider Argiope bruennichi: a resource for studies on range expansion and evolutionary adaptation.</title>
        <authorList>
            <person name="Sheffer M.M."/>
            <person name="Hoppe A."/>
            <person name="Krehenwinkel H."/>
            <person name="Uhl G."/>
            <person name="Kuss A.W."/>
            <person name="Jensen L."/>
            <person name="Jensen C."/>
            <person name="Gillespie R.G."/>
            <person name="Hoff K.J."/>
            <person name="Prost S."/>
        </authorList>
    </citation>
    <scope>NUCLEOTIDE SEQUENCE</scope>
</reference>
<dbReference type="GO" id="GO:0016020">
    <property type="term" value="C:membrane"/>
    <property type="evidence" value="ECO:0007669"/>
    <property type="project" value="UniProtKB-SubCell"/>
</dbReference>
<keyword evidence="7 8" id="KW-0472">Membrane</keyword>
<evidence type="ECO:0000256" key="6">
    <source>
        <dbReference type="ARBA" id="ARBA00022989"/>
    </source>
</evidence>
<evidence type="ECO:0000256" key="4">
    <source>
        <dbReference type="ARBA" id="ARBA00022679"/>
    </source>
</evidence>
<feature type="transmembrane region" description="Helical" evidence="8">
    <location>
        <begin position="29"/>
        <end position="47"/>
    </location>
</feature>
<gene>
    <name evidence="9" type="ORF">HNY73_002126</name>
</gene>
<dbReference type="GO" id="GO:0016757">
    <property type="term" value="F:glycosyltransferase activity"/>
    <property type="evidence" value="ECO:0007669"/>
    <property type="project" value="UniProtKB-UniRule"/>
</dbReference>
<keyword evidence="4 8" id="KW-0808">Transferase</keyword>
<evidence type="ECO:0000313" key="9">
    <source>
        <dbReference type="EMBL" id="KAF8794114.1"/>
    </source>
</evidence>
<reference evidence="9" key="2">
    <citation type="submission" date="2020-06" db="EMBL/GenBank/DDBJ databases">
        <authorList>
            <person name="Sheffer M."/>
        </authorList>
    </citation>
    <scope>NUCLEOTIDE SEQUENCE</scope>
</reference>
<sequence>MARPGEDHIGTEMGWTKFRIIPARAFKKILYGIFIWTCLCYAVFRITNHKGAVTYLTARVNRGLLQNVQSMQALAAAGAVVGNANEFPTTSPPVNQDNPSGSRTPGIPQNFLDLEPQVDNSPALNEKQLLTLLANHSNLPLAYWSANKNRPIGSKSCVKFPSLYELDFNNIYWQRLQTSNGTYYLYGAYYDNRWRAGSVPIVRILGMVDRIKPIPTICQLWFDKKKTVAFSQATYTYAWYSKWGNYKDGILQPFVISCKVPPKESGGQVPTSVSLVENRCDKPTTNLRILNERPKKKEDFAVCVKGLDFLHEDLSVRLVEWLELLNILGAKKVFLYELEIHPNISKVLHYYQKEGLVQLTPLTLPGNQPNLPGFRHLYLKSKLTHKRQNELIPYNDCLYRNLYSYEYVVLLDIDEIIMPVKFESWSELMKEVVQQALKEKNYTRASYNVRNVYFLDDLQDGDDLHHEAHEQGIPRYLHMFQHVYRSKNFTKPGSYVKCFHNTERVVSLHNHFPLNCLGTCTTFSINTSLAQLQHYRKDCVGSLKNSCKTDFRLYTLKDTTIWRYKDEAIKRTTRTLSKLGFFS</sequence>
<evidence type="ECO:0000256" key="2">
    <source>
        <dbReference type="ARBA" id="ARBA00007647"/>
    </source>
</evidence>
<dbReference type="PANTHER" id="PTHR21461:SF83">
    <property type="entry name" value="GLYCOSYLTRANSFERASE FAMILY 92 PROTEIN"/>
    <property type="match status" value="1"/>
</dbReference>
<dbReference type="OrthoDB" id="2017643at2759"/>